<reference evidence="22" key="1">
    <citation type="submission" date="2020-10" db="EMBL/GenBank/DDBJ databases">
        <title>The Whole-Genome Sequence of Metschnikowia persimmonesis, a Novel Endophytic Yeast Species Isolated from Medicinal Plant Diospyros kaki Thumb.</title>
        <authorList>
            <person name="Rahmat E."/>
            <person name="Kang Y."/>
        </authorList>
    </citation>
    <scope>NUCLEOTIDE SEQUENCE</scope>
    <source>
        <strain evidence="22">KIOM G15050</strain>
    </source>
</reference>
<dbReference type="SMART" id="SM01343">
    <property type="entry name" value="FATC"/>
    <property type="match status" value="1"/>
</dbReference>
<dbReference type="OrthoDB" id="381190at2759"/>
<comment type="caution">
    <text evidence="22">The sequence shown here is derived from an EMBL/GenBank/DDBJ whole genome shotgun (WGS) entry which is preliminary data.</text>
</comment>
<evidence type="ECO:0000256" key="8">
    <source>
        <dbReference type="ARBA" id="ARBA00022741"/>
    </source>
</evidence>
<name>A0A8H7LBC7_9ASCO</name>
<dbReference type="PROSITE" id="PS51190">
    <property type="entry name" value="FATC"/>
    <property type="match status" value="1"/>
</dbReference>
<evidence type="ECO:0000256" key="7">
    <source>
        <dbReference type="ARBA" id="ARBA00022679"/>
    </source>
</evidence>
<dbReference type="InterPro" id="IPR003152">
    <property type="entry name" value="FATC_dom"/>
</dbReference>
<keyword evidence="13" id="KW-0539">Nucleus</keyword>
<protein>
    <recommendedName>
        <fullName evidence="4">Serine/threonine-protein kinase TEL1</fullName>
        <ecNumber evidence="3">2.7.11.1</ecNumber>
    </recommendedName>
    <alternativeName>
        <fullName evidence="14">ATM homolog</fullName>
    </alternativeName>
    <alternativeName>
        <fullName evidence="16 17">DNA-damage checkpoint kinase TEL1</fullName>
    </alternativeName>
    <alternativeName>
        <fullName evidence="5">Serine/threonine-protein kinase tel1</fullName>
    </alternativeName>
    <alternativeName>
        <fullName evidence="15">Telomere length regulation protein 1</fullName>
    </alternativeName>
</protein>
<dbReference type="AlphaFoldDB" id="A0A8H7LBC7"/>
<dbReference type="Proteomes" id="UP000649328">
    <property type="component" value="Unassembled WGS sequence"/>
</dbReference>
<dbReference type="GO" id="GO:0005634">
    <property type="term" value="C:nucleus"/>
    <property type="evidence" value="ECO:0007669"/>
    <property type="project" value="UniProtKB-SubCell"/>
</dbReference>
<dbReference type="GO" id="GO:0006974">
    <property type="term" value="P:DNA damage response"/>
    <property type="evidence" value="ECO:0007669"/>
    <property type="project" value="UniProtKB-KW"/>
</dbReference>
<dbReference type="EC" id="2.7.11.1" evidence="3"/>
<evidence type="ECO:0000256" key="6">
    <source>
        <dbReference type="ARBA" id="ARBA00022527"/>
    </source>
</evidence>
<keyword evidence="12" id="KW-0158">Chromosome</keyword>
<evidence type="ECO:0000256" key="14">
    <source>
        <dbReference type="ARBA" id="ARBA00030020"/>
    </source>
</evidence>
<evidence type="ECO:0000256" key="19">
    <source>
        <dbReference type="ARBA" id="ARBA00048679"/>
    </source>
</evidence>
<dbReference type="Pfam" id="PF00454">
    <property type="entry name" value="PI3_PI4_kinase"/>
    <property type="match status" value="1"/>
</dbReference>
<keyword evidence="7" id="KW-0808">Transferase</keyword>
<evidence type="ECO:0000259" key="20">
    <source>
        <dbReference type="PROSITE" id="PS50290"/>
    </source>
</evidence>
<sequence length="296" mass="32625">MSLLHHEKLAKDTANASMLSRVVAATHIRDKLLGAGLLYAKKYLLPIERLCTECVSLAEMKSARGRTLLLDKLKIGAYWMNELPTIPPPTLGIPVSNSGYANVPSMLTMDSKVSIASSGISLPKVVTFSLTDGRKHKMLLKHGTDDLRQDAIMEQVFEKVNKIFHEDKETRKRKLRVRTYSAVPLGPTAGVSEHTFRVLRGSKDHILAILDVLRWDPLYSWSISPLRNKKLQGANKDALGLEAKQDGSAASKAIFGVSDKLSAGGLSVEATVRELIREATSEQNLAVIYSGWSPFY</sequence>
<dbReference type="Gene3D" id="3.30.1010.10">
    <property type="entry name" value="Phosphatidylinositol 3-kinase Catalytic Subunit, Chain A, domain 4"/>
    <property type="match status" value="1"/>
</dbReference>
<evidence type="ECO:0000256" key="13">
    <source>
        <dbReference type="ARBA" id="ARBA00023242"/>
    </source>
</evidence>
<dbReference type="PANTHER" id="PTHR37079">
    <property type="entry name" value="SERINE/THREONINE-PROTEIN KINASE ATM"/>
    <property type="match status" value="1"/>
</dbReference>
<keyword evidence="12" id="KW-0779">Telomere</keyword>
<evidence type="ECO:0000256" key="15">
    <source>
        <dbReference type="ARBA" id="ARBA00030222"/>
    </source>
</evidence>
<proteinExistence type="predicted"/>
<evidence type="ECO:0000256" key="3">
    <source>
        <dbReference type="ARBA" id="ARBA00012513"/>
    </source>
</evidence>
<keyword evidence="6" id="KW-0723">Serine/threonine-protein kinase</keyword>
<evidence type="ECO:0000256" key="5">
    <source>
        <dbReference type="ARBA" id="ARBA00020288"/>
    </source>
</evidence>
<keyword evidence="23" id="KW-1185">Reference proteome</keyword>
<evidence type="ECO:0000256" key="10">
    <source>
        <dbReference type="ARBA" id="ARBA00022777"/>
    </source>
</evidence>
<evidence type="ECO:0000313" key="23">
    <source>
        <dbReference type="Proteomes" id="UP000649328"/>
    </source>
</evidence>
<feature type="domain" description="PI3K/PI4K catalytic" evidence="20">
    <location>
        <begin position="110"/>
        <end position="296"/>
    </location>
</feature>
<dbReference type="GO" id="GO:0005524">
    <property type="term" value="F:ATP binding"/>
    <property type="evidence" value="ECO:0007669"/>
    <property type="project" value="UniProtKB-KW"/>
</dbReference>
<dbReference type="InterPro" id="IPR018936">
    <property type="entry name" value="PI3/4_kinase_CS"/>
</dbReference>
<dbReference type="Pfam" id="PF02260">
    <property type="entry name" value="FATC"/>
    <property type="match status" value="1"/>
</dbReference>
<evidence type="ECO:0000256" key="17">
    <source>
        <dbReference type="ARBA" id="ARBA00032467"/>
    </source>
</evidence>
<evidence type="ECO:0000256" key="9">
    <source>
        <dbReference type="ARBA" id="ARBA00022763"/>
    </source>
</evidence>
<dbReference type="GO" id="GO:0035556">
    <property type="term" value="P:intracellular signal transduction"/>
    <property type="evidence" value="ECO:0007669"/>
    <property type="project" value="UniProtKB-ARBA"/>
</dbReference>
<comment type="catalytic activity">
    <reaction evidence="18">
        <text>L-threonyl-[protein] + ATP = O-phospho-L-threonyl-[protein] + ADP + H(+)</text>
        <dbReference type="Rhea" id="RHEA:46608"/>
        <dbReference type="Rhea" id="RHEA-COMP:11060"/>
        <dbReference type="Rhea" id="RHEA-COMP:11605"/>
        <dbReference type="ChEBI" id="CHEBI:15378"/>
        <dbReference type="ChEBI" id="CHEBI:30013"/>
        <dbReference type="ChEBI" id="CHEBI:30616"/>
        <dbReference type="ChEBI" id="CHEBI:61977"/>
        <dbReference type="ChEBI" id="CHEBI:456216"/>
        <dbReference type="EC" id="2.7.11.1"/>
    </reaction>
</comment>
<comment type="subcellular location">
    <subcellularLocation>
        <location evidence="2">Chromosome</location>
        <location evidence="2">Telomere</location>
    </subcellularLocation>
    <subcellularLocation>
        <location evidence="1">Nucleus</location>
    </subcellularLocation>
</comment>
<gene>
    <name evidence="22" type="ORF">HF325_003836</name>
</gene>
<keyword evidence="10" id="KW-0418">Kinase</keyword>
<comment type="catalytic activity">
    <reaction evidence="19">
        <text>L-seryl-[protein] + ATP = O-phospho-L-seryl-[protein] + ADP + H(+)</text>
        <dbReference type="Rhea" id="RHEA:17989"/>
        <dbReference type="Rhea" id="RHEA-COMP:9863"/>
        <dbReference type="Rhea" id="RHEA-COMP:11604"/>
        <dbReference type="ChEBI" id="CHEBI:15378"/>
        <dbReference type="ChEBI" id="CHEBI:29999"/>
        <dbReference type="ChEBI" id="CHEBI:30616"/>
        <dbReference type="ChEBI" id="CHEBI:83421"/>
        <dbReference type="ChEBI" id="CHEBI:456216"/>
        <dbReference type="EC" id="2.7.11.1"/>
    </reaction>
</comment>
<keyword evidence="11" id="KW-0067">ATP-binding</keyword>
<keyword evidence="9" id="KW-0227">DNA damage</keyword>
<dbReference type="InterPro" id="IPR038980">
    <property type="entry name" value="ATM_plant"/>
</dbReference>
<feature type="domain" description="FATC" evidence="21">
    <location>
        <begin position="264"/>
        <end position="296"/>
    </location>
</feature>
<evidence type="ECO:0000256" key="12">
    <source>
        <dbReference type="ARBA" id="ARBA00022895"/>
    </source>
</evidence>
<evidence type="ECO:0000256" key="18">
    <source>
        <dbReference type="ARBA" id="ARBA00047899"/>
    </source>
</evidence>
<evidence type="ECO:0000256" key="1">
    <source>
        <dbReference type="ARBA" id="ARBA00004123"/>
    </source>
</evidence>
<dbReference type="PROSITE" id="PS50290">
    <property type="entry name" value="PI3_4_KINASE_3"/>
    <property type="match status" value="1"/>
</dbReference>
<dbReference type="PANTHER" id="PTHR37079:SF4">
    <property type="entry name" value="SERINE_THREONINE-PROTEIN KINASE ATM"/>
    <property type="match status" value="1"/>
</dbReference>
<evidence type="ECO:0000256" key="16">
    <source>
        <dbReference type="ARBA" id="ARBA00031460"/>
    </source>
</evidence>
<dbReference type="PROSITE" id="PS00915">
    <property type="entry name" value="PI3_4_KINASE_1"/>
    <property type="match status" value="1"/>
</dbReference>
<evidence type="ECO:0000313" key="22">
    <source>
        <dbReference type="EMBL" id="KAF8001335.1"/>
    </source>
</evidence>
<keyword evidence="8" id="KW-0547">Nucleotide-binding</keyword>
<evidence type="ECO:0000256" key="11">
    <source>
        <dbReference type="ARBA" id="ARBA00022840"/>
    </source>
</evidence>
<dbReference type="SUPFAM" id="SSF56112">
    <property type="entry name" value="Protein kinase-like (PK-like)"/>
    <property type="match status" value="1"/>
</dbReference>
<dbReference type="InterPro" id="IPR000403">
    <property type="entry name" value="PI3/4_kinase_cat_dom"/>
</dbReference>
<organism evidence="22 23">
    <name type="scientific">Metschnikowia pulcherrima</name>
    <dbReference type="NCBI Taxonomy" id="27326"/>
    <lineage>
        <taxon>Eukaryota</taxon>
        <taxon>Fungi</taxon>
        <taxon>Dikarya</taxon>
        <taxon>Ascomycota</taxon>
        <taxon>Saccharomycotina</taxon>
        <taxon>Pichiomycetes</taxon>
        <taxon>Metschnikowiaceae</taxon>
        <taxon>Metschnikowia</taxon>
    </lineage>
</organism>
<dbReference type="GO" id="GO:0004674">
    <property type="term" value="F:protein serine/threonine kinase activity"/>
    <property type="evidence" value="ECO:0007669"/>
    <property type="project" value="UniProtKB-KW"/>
</dbReference>
<evidence type="ECO:0000256" key="4">
    <source>
        <dbReference type="ARBA" id="ARBA00014619"/>
    </source>
</evidence>
<evidence type="ECO:0000259" key="21">
    <source>
        <dbReference type="PROSITE" id="PS51190"/>
    </source>
</evidence>
<dbReference type="EMBL" id="JACBPP010000005">
    <property type="protein sequence ID" value="KAF8001335.1"/>
    <property type="molecule type" value="Genomic_DNA"/>
</dbReference>
<dbReference type="InterPro" id="IPR011009">
    <property type="entry name" value="Kinase-like_dom_sf"/>
</dbReference>
<accession>A0A8H7LBC7</accession>
<dbReference type="GO" id="GO:0000781">
    <property type="term" value="C:chromosome, telomeric region"/>
    <property type="evidence" value="ECO:0007669"/>
    <property type="project" value="UniProtKB-SubCell"/>
</dbReference>
<evidence type="ECO:0000256" key="2">
    <source>
        <dbReference type="ARBA" id="ARBA00004574"/>
    </source>
</evidence>